<dbReference type="InterPro" id="IPR003439">
    <property type="entry name" value="ABC_transporter-like_ATP-bd"/>
</dbReference>
<reference evidence="6 7" key="1">
    <citation type="submission" date="2017-03" db="EMBL/GenBank/DDBJ databases">
        <authorList>
            <person name="Afonso C.L."/>
            <person name="Miller P.J."/>
            <person name="Scott M.A."/>
            <person name="Spackman E."/>
            <person name="Goraichik I."/>
            <person name="Dimitrov K.M."/>
            <person name="Suarez D.L."/>
            <person name="Swayne D.E."/>
        </authorList>
    </citation>
    <scope>NUCLEOTIDE SEQUENCE [LARGE SCALE GENOMIC DNA]</scope>
    <source>
        <strain evidence="6 7">CECT 7691</strain>
    </source>
</reference>
<feature type="domain" description="ABC transporter" evidence="5">
    <location>
        <begin position="25"/>
        <end position="248"/>
    </location>
</feature>
<gene>
    <name evidence="6" type="primary">ssuB_3</name>
    <name evidence="6" type="ORF">OCH7691_04249</name>
</gene>
<proteinExistence type="inferred from homology"/>
<evidence type="ECO:0000256" key="2">
    <source>
        <dbReference type="ARBA" id="ARBA00022448"/>
    </source>
</evidence>
<dbReference type="Gene3D" id="3.40.50.300">
    <property type="entry name" value="P-loop containing nucleotide triphosphate hydrolases"/>
    <property type="match status" value="1"/>
</dbReference>
<dbReference type="EMBL" id="FWFR01000005">
    <property type="protein sequence ID" value="SLN76960.1"/>
    <property type="molecule type" value="Genomic_DNA"/>
</dbReference>
<name>A0A1Y5TYU3_9PROT</name>
<dbReference type="OrthoDB" id="8016555at2"/>
<dbReference type="PANTHER" id="PTHR42788">
    <property type="entry name" value="TAURINE IMPORT ATP-BINDING PROTEIN-RELATED"/>
    <property type="match status" value="1"/>
</dbReference>
<dbReference type="InterPro" id="IPR027417">
    <property type="entry name" value="P-loop_NTPase"/>
</dbReference>
<comment type="similarity">
    <text evidence="1">Belongs to the ABC transporter superfamily.</text>
</comment>
<dbReference type="SUPFAM" id="SSF52540">
    <property type="entry name" value="P-loop containing nucleoside triphosphate hydrolases"/>
    <property type="match status" value="1"/>
</dbReference>
<dbReference type="PROSITE" id="PS50893">
    <property type="entry name" value="ABC_TRANSPORTER_2"/>
    <property type="match status" value="1"/>
</dbReference>
<keyword evidence="7" id="KW-1185">Reference proteome</keyword>
<dbReference type="Pfam" id="PF00005">
    <property type="entry name" value="ABC_tran"/>
    <property type="match status" value="1"/>
</dbReference>
<keyword evidence="3" id="KW-0547">Nucleotide-binding</keyword>
<dbReference type="InParanoid" id="A0A1Y5TYU3"/>
<dbReference type="Proteomes" id="UP000193200">
    <property type="component" value="Unassembled WGS sequence"/>
</dbReference>
<dbReference type="PANTHER" id="PTHR42788:SF19">
    <property type="entry name" value="ALIPHATIC SULFONATES IMPORT ATP-BINDING PROTEIN SSUB 2"/>
    <property type="match status" value="1"/>
</dbReference>
<keyword evidence="4 6" id="KW-0067">ATP-binding</keyword>
<dbReference type="EC" id="3.6.3.-" evidence="6"/>
<keyword evidence="2" id="KW-0813">Transport</keyword>
<dbReference type="InterPro" id="IPR050166">
    <property type="entry name" value="ABC_transporter_ATP-bind"/>
</dbReference>
<organism evidence="6 7">
    <name type="scientific">Oceanibacterium hippocampi</name>
    <dbReference type="NCBI Taxonomy" id="745714"/>
    <lineage>
        <taxon>Bacteria</taxon>
        <taxon>Pseudomonadati</taxon>
        <taxon>Pseudomonadota</taxon>
        <taxon>Alphaproteobacteria</taxon>
        <taxon>Sneathiellales</taxon>
        <taxon>Sneathiellaceae</taxon>
        <taxon>Oceanibacterium</taxon>
    </lineage>
</organism>
<dbReference type="InterPro" id="IPR003593">
    <property type="entry name" value="AAA+_ATPase"/>
</dbReference>
<protein>
    <submittedName>
        <fullName evidence="6">Aliphatic sulfonates import ATP-binding protein SsuB</fullName>
        <ecNumber evidence="6">3.6.3.-</ecNumber>
    </submittedName>
</protein>
<evidence type="ECO:0000256" key="1">
    <source>
        <dbReference type="ARBA" id="ARBA00005417"/>
    </source>
</evidence>
<dbReference type="RefSeq" id="WP_085885581.1">
    <property type="nucleotide sequence ID" value="NZ_FWFR01000005.1"/>
</dbReference>
<dbReference type="SMART" id="SM00382">
    <property type="entry name" value="AAA"/>
    <property type="match status" value="1"/>
</dbReference>
<sequence>MTASDAPACVIDGDIAGKAPAPPGIRLSGGRLTFDGRPLFDDLDVTLAAGRVTCLLGPSGVGKSSLLRLLAGLVEDAAAPPAILCDDGLPLTGRVAYMDQRDLLLPWASIRRNVQLGARLRGEPPDRARADALLAAVGLDHRADDLPATLSGGMRQRVALARTLMENRPVVLMDEPFSALDAVTRYRLQGLASRLLAGRTVLLVTHDPLEALRLGHRIHVMQGAPARLDTALEPPGPPPREPYEAELTAAAKLLMARLQDAAGAEAS</sequence>
<keyword evidence="6" id="KW-0378">Hydrolase</keyword>
<dbReference type="GO" id="GO:0005524">
    <property type="term" value="F:ATP binding"/>
    <property type="evidence" value="ECO:0007669"/>
    <property type="project" value="UniProtKB-KW"/>
</dbReference>
<accession>A0A1Y5TYU3</accession>
<dbReference type="GO" id="GO:0016887">
    <property type="term" value="F:ATP hydrolysis activity"/>
    <property type="evidence" value="ECO:0007669"/>
    <property type="project" value="InterPro"/>
</dbReference>
<evidence type="ECO:0000256" key="4">
    <source>
        <dbReference type="ARBA" id="ARBA00022840"/>
    </source>
</evidence>
<dbReference type="AlphaFoldDB" id="A0A1Y5TYU3"/>
<evidence type="ECO:0000256" key="3">
    <source>
        <dbReference type="ARBA" id="ARBA00022741"/>
    </source>
</evidence>
<evidence type="ECO:0000313" key="7">
    <source>
        <dbReference type="Proteomes" id="UP000193200"/>
    </source>
</evidence>
<evidence type="ECO:0000259" key="5">
    <source>
        <dbReference type="PROSITE" id="PS50893"/>
    </source>
</evidence>
<evidence type="ECO:0000313" key="6">
    <source>
        <dbReference type="EMBL" id="SLN76960.1"/>
    </source>
</evidence>
<dbReference type="InterPro" id="IPR017871">
    <property type="entry name" value="ABC_transporter-like_CS"/>
</dbReference>
<dbReference type="PROSITE" id="PS00211">
    <property type="entry name" value="ABC_TRANSPORTER_1"/>
    <property type="match status" value="1"/>
</dbReference>